<dbReference type="AlphaFoldDB" id="A0A3S0L4Z2"/>
<accession>A0A3S0L4Z2</accession>
<dbReference type="EMBL" id="RXNT01000020">
    <property type="protein sequence ID" value="RTR27148.1"/>
    <property type="molecule type" value="Genomic_DNA"/>
</dbReference>
<keyword evidence="1" id="KW-0732">Signal</keyword>
<protein>
    <recommendedName>
        <fullName evidence="4">Group-specific protein</fullName>
    </recommendedName>
</protein>
<organism evidence="2 3">
    <name type="scientific">Bacillus yapensis</name>
    <dbReference type="NCBI Taxonomy" id="2492960"/>
    <lineage>
        <taxon>Bacteria</taxon>
        <taxon>Bacillati</taxon>
        <taxon>Bacillota</taxon>
        <taxon>Bacilli</taxon>
        <taxon>Bacillales</taxon>
        <taxon>Bacillaceae</taxon>
        <taxon>Bacillus</taxon>
    </lineage>
</organism>
<evidence type="ECO:0000256" key="1">
    <source>
        <dbReference type="SAM" id="SignalP"/>
    </source>
</evidence>
<feature type="chain" id="PRO_5018591559" description="Group-specific protein" evidence="1">
    <location>
        <begin position="26"/>
        <end position="145"/>
    </location>
</feature>
<feature type="signal peptide" evidence="1">
    <location>
        <begin position="1"/>
        <end position="25"/>
    </location>
</feature>
<reference evidence="2 3" key="1">
    <citation type="submission" date="2018-12" db="EMBL/GenBank/DDBJ databases">
        <title>Bacillus yapensis draft genome sequence.</title>
        <authorList>
            <person name="Yu L."/>
            <person name="Xu X."/>
            <person name="Tang X."/>
        </authorList>
    </citation>
    <scope>NUCLEOTIDE SEQUENCE [LARGE SCALE GENOMIC DNA]</scope>
    <source>
        <strain evidence="2 3">XXST-01</strain>
    </source>
</reference>
<gene>
    <name evidence="2" type="ORF">EKG37_19895</name>
</gene>
<evidence type="ECO:0000313" key="2">
    <source>
        <dbReference type="EMBL" id="RTR27148.1"/>
    </source>
</evidence>
<name>A0A3S0L4Z2_9BACI</name>
<evidence type="ECO:0008006" key="4">
    <source>
        <dbReference type="Google" id="ProtNLM"/>
    </source>
</evidence>
<proteinExistence type="predicted"/>
<dbReference type="OrthoDB" id="2083243at2"/>
<dbReference type="Proteomes" id="UP000271374">
    <property type="component" value="Unassembled WGS sequence"/>
</dbReference>
<evidence type="ECO:0000313" key="3">
    <source>
        <dbReference type="Proteomes" id="UP000271374"/>
    </source>
</evidence>
<keyword evidence="3" id="KW-1185">Reference proteome</keyword>
<sequence>MTRKIFLLVILSFICAFSLQVQVHAEGKAEIFHINKGKVIKKVPMNDVIHKETETIIQSVTDLYRELEPIPQKGYMVKIPLDPAIMVKNQWMEDLVSEVIVIFPEYENPHLMVFNNENMPYFFRFNGSVDKLLTKLELKFDGQRE</sequence>
<comment type="caution">
    <text evidence="2">The sequence shown here is derived from an EMBL/GenBank/DDBJ whole genome shotgun (WGS) entry which is preliminary data.</text>
</comment>
<dbReference type="RefSeq" id="WP_126410522.1">
    <property type="nucleotide sequence ID" value="NZ_RXNT01000020.1"/>
</dbReference>